<dbReference type="InterPro" id="IPR042092">
    <property type="entry name" value="PsdUridine_s_RsuA/RluB/E/F_cat"/>
</dbReference>
<dbReference type="EC" id="5.4.99.-" evidence="5"/>
<dbReference type="Pfam" id="PF00849">
    <property type="entry name" value="PseudoU_synth_2"/>
    <property type="match status" value="1"/>
</dbReference>
<feature type="region of interest" description="Disordered" evidence="6">
    <location>
        <begin position="361"/>
        <end position="396"/>
    </location>
</feature>
<dbReference type="Gene3D" id="3.10.290.10">
    <property type="entry name" value="RNA-binding S4 domain"/>
    <property type="match status" value="1"/>
</dbReference>
<dbReference type="InterPro" id="IPR036986">
    <property type="entry name" value="S4_RNA-bd_sf"/>
</dbReference>
<keyword evidence="9" id="KW-1185">Reference proteome</keyword>
<dbReference type="InterPro" id="IPR000748">
    <property type="entry name" value="PsdUridine_synth_RsuA/RluB/E/F"/>
</dbReference>
<evidence type="ECO:0000313" key="9">
    <source>
        <dbReference type="Proteomes" id="UP000318405"/>
    </source>
</evidence>
<evidence type="ECO:0000256" key="6">
    <source>
        <dbReference type="SAM" id="MobiDB-lite"/>
    </source>
</evidence>
<feature type="compositionally biased region" description="Basic residues" evidence="6">
    <location>
        <begin position="32"/>
        <end position="47"/>
    </location>
</feature>
<dbReference type="InterPro" id="IPR020094">
    <property type="entry name" value="TruA/RsuA/RluB/E/F_N"/>
</dbReference>
<dbReference type="NCBIfam" id="TIGR00093">
    <property type="entry name" value="pseudouridine synthase"/>
    <property type="match status" value="1"/>
</dbReference>
<comment type="caution">
    <text evidence="8">The sequence shown here is derived from an EMBL/GenBank/DDBJ whole genome shotgun (WGS) entry which is preliminary data.</text>
</comment>
<dbReference type="FunFam" id="3.10.290.10:FF:000003">
    <property type="entry name" value="Pseudouridine synthase"/>
    <property type="match status" value="1"/>
</dbReference>
<evidence type="ECO:0000256" key="5">
    <source>
        <dbReference type="RuleBase" id="RU003887"/>
    </source>
</evidence>
<dbReference type="NCBIfam" id="NF007976">
    <property type="entry name" value="PRK10700.1"/>
    <property type="match status" value="1"/>
</dbReference>
<evidence type="ECO:0000256" key="3">
    <source>
        <dbReference type="ARBA" id="ARBA00023235"/>
    </source>
</evidence>
<proteinExistence type="inferred from homology"/>
<dbReference type="Pfam" id="PF01479">
    <property type="entry name" value="S4"/>
    <property type="match status" value="1"/>
</dbReference>
<dbReference type="CDD" id="cd02556">
    <property type="entry name" value="PseudoU_synth_RluB"/>
    <property type="match status" value="1"/>
</dbReference>
<accession>A0A556A6F8</accession>
<feature type="compositionally biased region" description="Low complexity" evidence="6">
    <location>
        <begin position="49"/>
        <end position="74"/>
    </location>
</feature>
<evidence type="ECO:0000259" key="7">
    <source>
        <dbReference type="SMART" id="SM00363"/>
    </source>
</evidence>
<dbReference type="SUPFAM" id="SSF55174">
    <property type="entry name" value="Alpha-L RNA-binding motif"/>
    <property type="match status" value="1"/>
</dbReference>
<reference evidence="8 9" key="1">
    <citation type="submission" date="2019-07" db="EMBL/GenBank/DDBJ databases">
        <title>Qingshengfaniella alkalisoli gen. nov., sp. nov., isolated from saline soil.</title>
        <authorList>
            <person name="Xu L."/>
            <person name="Huang X.-X."/>
            <person name="Sun J.-Q."/>
        </authorList>
    </citation>
    <scope>NUCLEOTIDE SEQUENCE [LARGE SCALE GENOMIC DNA]</scope>
    <source>
        <strain evidence="8 9">DSM 27279</strain>
    </source>
</reference>
<dbReference type="SMART" id="SM00363">
    <property type="entry name" value="S4"/>
    <property type="match status" value="1"/>
</dbReference>
<dbReference type="AlphaFoldDB" id="A0A556A6F8"/>
<dbReference type="FunFam" id="3.30.70.1560:FF:000001">
    <property type="entry name" value="Pseudouridine synthase"/>
    <property type="match status" value="1"/>
</dbReference>
<dbReference type="InterPro" id="IPR006145">
    <property type="entry name" value="PsdUridine_synth_RsuA/RluA"/>
</dbReference>
<dbReference type="Gene3D" id="3.30.70.580">
    <property type="entry name" value="Pseudouridine synthase I, catalytic domain, N-terminal subdomain"/>
    <property type="match status" value="1"/>
</dbReference>
<sequence>MTQPKKNPTMTDNSRALPPDAAPEASAPGNSRGRRGNLRTPFRRRRPNAAGDAPAADGVAGPAAAAPGTAAAATESTAVDRGSDRDADEALALIDTATPFKQKLSKFLSSDVVAPKLHKVLADAGIGSRREMEELIVAGRVSVNGEPAHIGQRVAPTDQVRVNGKVLERRMRNKAPRIILYHKPAGEIVTHDDPNGRATVFSRLPKIKNGKWLSAGRLDLNTEGLLIFTTSGDLANRLMHPRYGLEREYAVRVLAELTPEQQRMLTEGVQLDDGPAAFGALQFLGGEGSNRWYRVTLSEGRNREVRRMFEAAGVMVSRLIRVRFGDIGLPRNLRRGRWEELDPQTVTALMLQLGLIRDTEEGGGKRKHTQPLSNDNALPPGFGTLEQNGMNGARVGRRGVVKGGRKAGMSTPSDPFGVGGMTATAPVGLLVSGGFANGHPHAGGTAGNAGGKGGARKSSGGPRSRTGAGGQQTRVAGPGAGKAAGKPPGNAPSRGARRGRPAGAEGEQAGAKPAAAKGPRGNAARKTAAPRKPSAPREERQPRSARAHESHLPFVASRGARRG</sequence>
<dbReference type="PANTHER" id="PTHR47683">
    <property type="entry name" value="PSEUDOURIDINE SYNTHASE FAMILY PROTEIN-RELATED"/>
    <property type="match status" value="1"/>
</dbReference>
<feature type="region of interest" description="Disordered" evidence="6">
    <location>
        <begin position="441"/>
        <end position="563"/>
    </location>
</feature>
<dbReference type="GO" id="GO:0120159">
    <property type="term" value="F:rRNA pseudouridine synthase activity"/>
    <property type="evidence" value="ECO:0007669"/>
    <property type="project" value="UniProtKB-ARBA"/>
</dbReference>
<dbReference type="GO" id="GO:0000455">
    <property type="term" value="P:enzyme-directed rRNA pseudouridine synthesis"/>
    <property type="evidence" value="ECO:0007669"/>
    <property type="project" value="UniProtKB-ARBA"/>
</dbReference>
<dbReference type="SUPFAM" id="SSF55120">
    <property type="entry name" value="Pseudouridine synthase"/>
    <property type="match status" value="1"/>
</dbReference>
<feature type="compositionally biased region" description="Low complexity" evidence="6">
    <location>
        <begin position="481"/>
        <end position="494"/>
    </location>
</feature>
<dbReference type="GO" id="GO:0005829">
    <property type="term" value="C:cytosol"/>
    <property type="evidence" value="ECO:0007669"/>
    <property type="project" value="UniProtKB-ARBA"/>
</dbReference>
<protein>
    <recommendedName>
        <fullName evidence="5">Pseudouridine synthase</fullName>
        <ecNumber evidence="5">5.4.99.-</ecNumber>
    </recommendedName>
</protein>
<feature type="compositionally biased region" description="Basic and acidic residues" evidence="6">
    <location>
        <begin position="535"/>
        <end position="551"/>
    </location>
</feature>
<dbReference type="InterPro" id="IPR050343">
    <property type="entry name" value="RsuA_PseudoU_synthase"/>
</dbReference>
<dbReference type="GO" id="GO:0003723">
    <property type="term" value="F:RNA binding"/>
    <property type="evidence" value="ECO:0007669"/>
    <property type="project" value="UniProtKB-KW"/>
</dbReference>
<dbReference type="InterPro" id="IPR002942">
    <property type="entry name" value="S4_RNA-bd"/>
</dbReference>
<dbReference type="PROSITE" id="PS01149">
    <property type="entry name" value="PSI_RSU"/>
    <property type="match status" value="1"/>
</dbReference>
<dbReference type="Proteomes" id="UP000318405">
    <property type="component" value="Unassembled WGS sequence"/>
</dbReference>
<dbReference type="EMBL" id="VLTJ01000044">
    <property type="protein sequence ID" value="TSH88473.1"/>
    <property type="molecule type" value="Genomic_DNA"/>
</dbReference>
<dbReference type="Gene3D" id="3.30.70.1560">
    <property type="entry name" value="Alpha-L RNA-binding motif"/>
    <property type="match status" value="1"/>
</dbReference>
<feature type="compositionally biased region" description="Low complexity" evidence="6">
    <location>
        <begin position="501"/>
        <end position="525"/>
    </location>
</feature>
<organism evidence="8 9">
    <name type="scientific">Verticiella sediminum</name>
    <dbReference type="NCBI Taxonomy" id="1247510"/>
    <lineage>
        <taxon>Bacteria</taxon>
        <taxon>Pseudomonadati</taxon>
        <taxon>Pseudomonadota</taxon>
        <taxon>Betaproteobacteria</taxon>
        <taxon>Burkholderiales</taxon>
        <taxon>Alcaligenaceae</taxon>
        <taxon>Verticiella</taxon>
    </lineage>
</organism>
<dbReference type="PANTHER" id="PTHR47683:SF3">
    <property type="entry name" value="RIBOSOMAL LARGE SUBUNIT PSEUDOURIDINE SYNTHASE B"/>
    <property type="match status" value="1"/>
</dbReference>
<evidence type="ECO:0000256" key="2">
    <source>
        <dbReference type="ARBA" id="ARBA00022884"/>
    </source>
</evidence>
<evidence type="ECO:0000313" key="8">
    <source>
        <dbReference type="EMBL" id="TSH88473.1"/>
    </source>
</evidence>
<keyword evidence="2 4" id="KW-0694">RNA-binding</keyword>
<evidence type="ECO:0000256" key="1">
    <source>
        <dbReference type="ARBA" id="ARBA00008348"/>
    </source>
</evidence>
<name>A0A556A6F8_9BURK</name>
<evidence type="ECO:0000256" key="4">
    <source>
        <dbReference type="PROSITE-ProRule" id="PRU00182"/>
    </source>
</evidence>
<comment type="similarity">
    <text evidence="1 5">Belongs to the pseudouridine synthase RsuA family.</text>
</comment>
<feature type="domain" description="RNA-binding S4" evidence="7">
    <location>
        <begin position="115"/>
        <end position="176"/>
    </location>
</feature>
<dbReference type="OrthoDB" id="9807213at2"/>
<keyword evidence="3 5" id="KW-0413">Isomerase</keyword>
<feature type="compositionally biased region" description="Gly residues" evidence="6">
    <location>
        <begin position="444"/>
        <end position="453"/>
    </location>
</feature>
<dbReference type="InterPro" id="IPR018496">
    <property type="entry name" value="PsdUridine_synth_RsuA/RluB_CS"/>
</dbReference>
<feature type="compositionally biased region" description="Polar residues" evidence="6">
    <location>
        <begin position="1"/>
        <end position="14"/>
    </location>
</feature>
<dbReference type="PROSITE" id="PS50889">
    <property type="entry name" value="S4"/>
    <property type="match status" value="1"/>
</dbReference>
<dbReference type="CDD" id="cd00165">
    <property type="entry name" value="S4"/>
    <property type="match status" value="1"/>
</dbReference>
<dbReference type="InterPro" id="IPR020103">
    <property type="entry name" value="PsdUridine_synth_cat_dom_sf"/>
</dbReference>
<feature type="region of interest" description="Disordered" evidence="6">
    <location>
        <begin position="1"/>
        <end position="84"/>
    </location>
</feature>
<gene>
    <name evidence="8" type="ORF">FOZ76_26705</name>
</gene>